<sequence length="121" mass="13847">MRQINFVLIFAVCLLAVLFSLENPQPISIQFLPGVKVQLPLCIELLLATGIGAVTAWSFSLWNRMQIMIQSQETIRQNRSRDERIEELETDIQRYKAEILQYRLPPASEVTKGETIDTVAQ</sequence>
<keyword evidence="2 5" id="KW-0812">Transmembrane</keyword>
<evidence type="ECO:0000313" key="8">
    <source>
        <dbReference type="Proteomes" id="UP000238762"/>
    </source>
</evidence>
<dbReference type="OrthoDB" id="530861at2"/>
<evidence type="ECO:0000313" key="7">
    <source>
        <dbReference type="EMBL" id="PSB00711.1"/>
    </source>
</evidence>
<evidence type="ECO:0000256" key="1">
    <source>
        <dbReference type="ARBA" id="ARBA00022475"/>
    </source>
</evidence>
<dbReference type="Pfam" id="PF06305">
    <property type="entry name" value="LapA_dom"/>
    <property type="match status" value="1"/>
</dbReference>
<protein>
    <submittedName>
        <fullName evidence="7">DUF1049 domain-containing protein</fullName>
    </submittedName>
</protein>
<dbReference type="RefSeq" id="WP_106291457.1">
    <property type="nucleotide sequence ID" value="NZ_CAWNTC010000210.1"/>
</dbReference>
<evidence type="ECO:0000256" key="4">
    <source>
        <dbReference type="ARBA" id="ARBA00023136"/>
    </source>
</evidence>
<evidence type="ECO:0000256" key="5">
    <source>
        <dbReference type="SAM" id="Phobius"/>
    </source>
</evidence>
<keyword evidence="8" id="KW-1185">Reference proteome</keyword>
<evidence type="ECO:0000256" key="2">
    <source>
        <dbReference type="ARBA" id="ARBA00022692"/>
    </source>
</evidence>
<feature type="domain" description="Lipopolysaccharide assembly protein A" evidence="6">
    <location>
        <begin position="22"/>
        <end position="91"/>
    </location>
</feature>
<dbReference type="GO" id="GO:0005886">
    <property type="term" value="C:plasma membrane"/>
    <property type="evidence" value="ECO:0007669"/>
    <property type="project" value="InterPro"/>
</dbReference>
<evidence type="ECO:0000256" key="3">
    <source>
        <dbReference type="ARBA" id="ARBA00022989"/>
    </source>
</evidence>
<accession>A0A2T1BXJ1</accession>
<dbReference type="EMBL" id="PVWJ01000169">
    <property type="protein sequence ID" value="PSB00711.1"/>
    <property type="molecule type" value="Genomic_DNA"/>
</dbReference>
<evidence type="ECO:0000259" key="6">
    <source>
        <dbReference type="Pfam" id="PF06305"/>
    </source>
</evidence>
<comment type="caution">
    <text evidence="7">The sequence shown here is derived from an EMBL/GenBank/DDBJ whole genome shotgun (WGS) entry which is preliminary data.</text>
</comment>
<reference evidence="7 8" key="2">
    <citation type="submission" date="2018-03" db="EMBL/GenBank/DDBJ databases">
        <title>The ancient ancestry and fast evolution of plastids.</title>
        <authorList>
            <person name="Moore K.R."/>
            <person name="Magnabosco C."/>
            <person name="Momper L."/>
            <person name="Gold D.A."/>
            <person name="Bosak T."/>
            <person name="Fournier G.P."/>
        </authorList>
    </citation>
    <scope>NUCLEOTIDE SEQUENCE [LARGE SCALE GENOMIC DNA]</scope>
    <source>
        <strain evidence="7 8">CCAP 1448/3</strain>
    </source>
</reference>
<keyword evidence="1" id="KW-1003">Cell membrane</keyword>
<keyword evidence="3 5" id="KW-1133">Transmembrane helix</keyword>
<dbReference type="InterPro" id="IPR010445">
    <property type="entry name" value="LapA_dom"/>
</dbReference>
<name>A0A2T1BXJ1_9CYAN</name>
<reference evidence="7 8" key="1">
    <citation type="submission" date="2018-02" db="EMBL/GenBank/DDBJ databases">
        <authorList>
            <person name="Cohen D.B."/>
            <person name="Kent A.D."/>
        </authorList>
    </citation>
    <scope>NUCLEOTIDE SEQUENCE [LARGE SCALE GENOMIC DNA]</scope>
    <source>
        <strain evidence="7 8">CCAP 1448/3</strain>
    </source>
</reference>
<dbReference type="Proteomes" id="UP000238762">
    <property type="component" value="Unassembled WGS sequence"/>
</dbReference>
<dbReference type="AlphaFoldDB" id="A0A2T1BXJ1"/>
<proteinExistence type="predicted"/>
<gene>
    <name evidence="7" type="ORF">C7B64_22100</name>
</gene>
<organism evidence="7 8">
    <name type="scientific">Merismopedia glauca CCAP 1448/3</name>
    <dbReference type="NCBI Taxonomy" id="1296344"/>
    <lineage>
        <taxon>Bacteria</taxon>
        <taxon>Bacillati</taxon>
        <taxon>Cyanobacteriota</taxon>
        <taxon>Cyanophyceae</taxon>
        <taxon>Synechococcales</taxon>
        <taxon>Merismopediaceae</taxon>
        <taxon>Merismopedia</taxon>
    </lineage>
</organism>
<feature type="transmembrane region" description="Helical" evidence="5">
    <location>
        <begin position="43"/>
        <end position="62"/>
    </location>
</feature>
<keyword evidence="4 5" id="KW-0472">Membrane</keyword>